<dbReference type="Gene3D" id="3.40.50.720">
    <property type="entry name" value="NAD(P)-binding Rossmann-like Domain"/>
    <property type="match status" value="1"/>
</dbReference>
<evidence type="ECO:0000313" key="4">
    <source>
        <dbReference type="EMBL" id="KAF2432509.1"/>
    </source>
</evidence>
<dbReference type="PANTHER" id="PTHR44169:SF3">
    <property type="entry name" value="SHORT-CHAIN DEHYDROGENASE SRDE"/>
    <property type="match status" value="1"/>
</dbReference>
<gene>
    <name evidence="4" type="ORF">EJ08DRAFT_732284</name>
</gene>
<dbReference type="EMBL" id="MU007025">
    <property type="protein sequence ID" value="KAF2432509.1"/>
    <property type="molecule type" value="Genomic_DNA"/>
</dbReference>
<accession>A0A9P4NWJ6</accession>
<organism evidence="4 5">
    <name type="scientific">Tothia fuscella</name>
    <dbReference type="NCBI Taxonomy" id="1048955"/>
    <lineage>
        <taxon>Eukaryota</taxon>
        <taxon>Fungi</taxon>
        <taxon>Dikarya</taxon>
        <taxon>Ascomycota</taxon>
        <taxon>Pezizomycotina</taxon>
        <taxon>Dothideomycetes</taxon>
        <taxon>Pleosporomycetidae</taxon>
        <taxon>Venturiales</taxon>
        <taxon>Cylindrosympodiaceae</taxon>
        <taxon>Tothia</taxon>
    </lineage>
</organism>
<dbReference type="InterPro" id="IPR036291">
    <property type="entry name" value="NAD(P)-bd_dom_sf"/>
</dbReference>
<dbReference type="GO" id="GO:0005783">
    <property type="term" value="C:endoplasmic reticulum"/>
    <property type="evidence" value="ECO:0007669"/>
    <property type="project" value="TreeGrafter"/>
</dbReference>
<dbReference type="GO" id="GO:0019433">
    <property type="term" value="P:triglyceride catabolic process"/>
    <property type="evidence" value="ECO:0007669"/>
    <property type="project" value="TreeGrafter"/>
</dbReference>
<dbReference type="Proteomes" id="UP000800235">
    <property type="component" value="Unassembled WGS sequence"/>
</dbReference>
<protein>
    <submittedName>
        <fullName evidence="4">NAD(P)-binding protein</fullName>
    </submittedName>
</protein>
<comment type="similarity">
    <text evidence="1 3">Belongs to the short-chain dehydrogenases/reductases (SDR) family.</text>
</comment>
<dbReference type="GO" id="GO:0005811">
    <property type="term" value="C:lipid droplet"/>
    <property type="evidence" value="ECO:0007669"/>
    <property type="project" value="TreeGrafter"/>
</dbReference>
<dbReference type="SUPFAM" id="SSF51735">
    <property type="entry name" value="NAD(P)-binding Rossmann-fold domains"/>
    <property type="match status" value="1"/>
</dbReference>
<name>A0A9P4NWJ6_9PEZI</name>
<dbReference type="OrthoDB" id="2102561at2759"/>
<keyword evidence="2" id="KW-0560">Oxidoreductase</keyword>
<dbReference type="Pfam" id="PF00106">
    <property type="entry name" value="adh_short"/>
    <property type="match status" value="1"/>
</dbReference>
<dbReference type="GO" id="GO:0000140">
    <property type="term" value="F:acylglycerone-phosphate reductase (NADP+) activity"/>
    <property type="evidence" value="ECO:0007669"/>
    <property type="project" value="TreeGrafter"/>
</dbReference>
<dbReference type="PRINTS" id="PR00081">
    <property type="entry name" value="GDHRDH"/>
</dbReference>
<evidence type="ECO:0000256" key="3">
    <source>
        <dbReference type="RuleBase" id="RU000363"/>
    </source>
</evidence>
<sequence>MKLDVMDQASIEEAVSQIKHLDILVSNAGAMYASSFPDMSIAEAKKLFDLNVWSYLAVTQAFLPLILQSKGLIFNHTSCSSACTVPFCGTYNASKAAMATFSDTQPLELTAFGARVVDIKSGAVLFNINDAERAVLPANSIYAPAKEAVEKALATEDIVKGGMDQEVWAKAVVADLLKANPPPIIWRGSNAWLVWLGTMVPFGWMDGTIKKMTGVDVVERKLRG</sequence>
<keyword evidence="5" id="KW-1185">Reference proteome</keyword>
<evidence type="ECO:0000256" key="2">
    <source>
        <dbReference type="ARBA" id="ARBA00023002"/>
    </source>
</evidence>
<dbReference type="GO" id="GO:0004806">
    <property type="term" value="F:triacylglycerol lipase activity"/>
    <property type="evidence" value="ECO:0007669"/>
    <property type="project" value="TreeGrafter"/>
</dbReference>
<reference evidence="4" key="1">
    <citation type="journal article" date="2020" name="Stud. Mycol.">
        <title>101 Dothideomycetes genomes: a test case for predicting lifestyles and emergence of pathogens.</title>
        <authorList>
            <person name="Haridas S."/>
            <person name="Albert R."/>
            <person name="Binder M."/>
            <person name="Bloem J."/>
            <person name="Labutti K."/>
            <person name="Salamov A."/>
            <person name="Andreopoulos B."/>
            <person name="Baker S."/>
            <person name="Barry K."/>
            <person name="Bills G."/>
            <person name="Bluhm B."/>
            <person name="Cannon C."/>
            <person name="Castanera R."/>
            <person name="Culley D."/>
            <person name="Daum C."/>
            <person name="Ezra D."/>
            <person name="Gonzalez J."/>
            <person name="Henrissat B."/>
            <person name="Kuo A."/>
            <person name="Liang C."/>
            <person name="Lipzen A."/>
            <person name="Lutzoni F."/>
            <person name="Magnuson J."/>
            <person name="Mondo S."/>
            <person name="Nolan M."/>
            <person name="Ohm R."/>
            <person name="Pangilinan J."/>
            <person name="Park H.-J."/>
            <person name="Ramirez L."/>
            <person name="Alfaro M."/>
            <person name="Sun H."/>
            <person name="Tritt A."/>
            <person name="Yoshinaga Y."/>
            <person name="Zwiers L.-H."/>
            <person name="Turgeon B."/>
            <person name="Goodwin S."/>
            <person name="Spatafora J."/>
            <person name="Crous P."/>
            <person name="Grigoriev I."/>
        </authorList>
    </citation>
    <scope>NUCLEOTIDE SEQUENCE</scope>
    <source>
        <strain evidence="4">CBS 130266</strain>
    </source>
</reference>
<proteinExistence type="inferred from homology"/>
<dbReference type="GO" id="GO:0006654">
    <property type="term" value="P:phosphatidic acid biosynthetic process"/>
    <property type="evidence" value="ECO:0007669"/>
    <property type="project" value="TreeGrafter"/>
</dbReference>
<evidence type="ECO:0000313" key="5">
    <source>
        <dbReference type="Proteomes" id="UP000800235"/>
    </source>
</evidence>
<dbReference type="AlphaFoldDB" id="A0A9P4NWJ6"/>
<dbReference type="PANTHER" id="PTHR44169">
    <property type="entry name" value="NADPH-DEPENDENT 1-ACYLDIHYDROXYACETONE PHOSPHATE REDUCTASE"/>
    <property type="match status" value="1"/>
</dbReference>
<dbReference type="InterPro" id="IPR002347">
    <property type="entry name" value="SDR_fam"/>
</dbReference>
<dbReference type="PRINTS" id="PR00080">
    <property type="entry name" value="SDRFAMILY"/>
</dbReference>
<evidence type="ECO:0000256" key="1">
    <source>
        <dbReference type="ARBA" id="ARBA00006484"/>
    </source>
</evidence>
<comment type="caution">
    <text evidence="4">The sequence shown here is derived from an EMBL/GenBank/DDBJ whole genome shotgun (WGS) entry which is preliminary data.</text>
</comment>